<name>A0A3G2R1R5_9FIRM</name>
<evidence type="ECO:0000313" key="4">
    <source>
        <dbReference type="Proteomes" id="UP000280960"/>
    </source>
</evidence>
<dbReference type="PANTHER" id="PTHR42760">
    <property type="entry name" value="SHORT-CHAIN DEHYDROGENASES/REDUCTASES FAMILY MEMBER"/>
    <property type="match status" value="1"/>
</dbReference>
<dbReference type="InterPro" id="IPR020904">
    <property type="entry name" value="Sc_DH/Rdtase_CS"/>
</dbReference>
<evidence type="ECO:0000256" key="2">
    <source>
        <dbReference type="ARBA" id="ARBA00023002"/>
    </source>
</evidence>
<dbReference type="GO" id="GO:0008206">
    <property type="term" value="P:bile acid metabolic process"/>
    <property type="evidence" value="ECO:0007669"/>
    <property type="project" value="UniProtKB-ARBA"/>
</dbReference>
<organism evidence="3 4">
    <name type="scientific">Biomaibacter acetigenes</name>
    <dbReference type="NCBI Taxonomy" id="2316383"/>
    <lineage>
        <taxon>Bacteria</taxon>
        <taxon>Bacillati</taxon>
        <taxon>Bacillota</taxon>
        <taxon>Clostridia</taxon>
        <taxon>Thermosediminibacterales</taxon>
        <taxon>Tepidanaerobacteraceae</taxon>
        <taxon>Biomaibacter</taxon>
    </lineage>
</organism>
<dbReference type="InterPro" id="IPR002347">
    <property type="entry name" value="SDR_fam"/>
</dbReference>
<sequence>MARLDGKIAIITGGNSGIGRATAKLFCKEGAKVIIAARRTEKNQETVREITAEGGTIVDIQADVSKMEDCKRIVEETIKKFERIDILVNNAGMADRHIPINLCAEEWYEKVVRVDQFSVFYMCKYVLEHMEKQGSGSIVNVSSIGSQGIAGIAYSAAKAAVNSMTRNIAIQYAGTGIRCNAVAPGPTPTELNSPEQFKLFNKEFAAVCGRHIDLTLPEAQPEDQAEAILFFASDASKAITGQILYVDNGVLVIC</sequence>
<dbReference type="PROSITE" id="PS00061">
    <property type="entry name" value="ADH_SHORT"/>
    <property type="match status" value="1"/>
</dbReference>
<dbReference type="InterPro" id="IPR036291">
    <property type="entry name" value="NAD(P)-bd_dom_sf"/>
</dbReference>
<dbReference type="EMBL" id="CP033169">
    <property type="protein sequence ID" value="AYO29404.1"/>
    <property type="molecule type" value="Genomic_DNA"/>
</dbReference>
<gene>
    <name evidence="3" type="ORF">D2962_01200</name>
</gene>
<dbReference type="Gene3D" id="3.40.50.720">
    <property type="entry name" value="NAD(P)-binding Rossmann-like Domain"/>
    <property type="match status" value="1"/>
</dbReference>
<keyword evidence="4" id="KW-1185">Reference proteome</keyword>
<keyword evidence="2" id="KW-0560">Oxidoreductase</keyword>
<comment type="similarity">
    <text evidence="1">Belongs to the short-chain dehydrogenases/reductases (SDR) family.</text>
</comment>
<dbReference type="Proteomes" id="UP000280960">
    <property type="component" value="Chromosome"/>
</dbReference>
<proteinExistence type="inferred from homology"/>
<dbReference type="RefSeq" id="WP_122013875.1">
    <property type="nucleotide sequence ID" value="NZ_CP033169.1"/>
</dbReference>
<dbReference type="GO" id="GO:0016616">
    <property type="term" value="F:oxidoreductase activity, acting on the CH-OH group of donors, NAD or NADP as acceptor"/>
    <property type="evidence" value="ECO:0007669"/>
    <property type="project" value="TreeGrafter"/>
</dbReference>
<dbReference type="PRINTS" id="PR00081">
    <property type="entry name" value="GDHRDH"/>
</dbReference>
<dbReference type="AlphaFoldDB" id="A0A3G2R1R5"/>
<evidence type="ECO:0000313" key="3">
    <source>
        <dbReference type="EMBL" id="AYO29404.1"/>
    </source>
</evidence>
<reference evidence="3 4" key="1">
    <citation type="submission" date="2018-10" db="EMBL/GenBank/DDBJ databases">
        <authorList>
            <person name="Zhang X."/>
        </authorList>
    </citation>
    <scope>NUCLEOTIDE SEQUENCE [LARGE SCALE GENOMIC DNA]</scope>
    <source>
        <strain evidence="3 4">SK-G1</strain>
    </source>
</reference>
<accession>A0A3G2R1R5</accession>
<protein>
    <submittedName>
        <fullName evidence="3">SDR family oxidoreductase</fullName>
    </submittedName>
</protein>
<dbReference type="SUPFAM" id="SSF51735">
    <property type="entry name" value="NAD(P)-binding Rossmann-fold domains"/>
    <property type="match status" value="1"/>
</dbReference>
<evidence type="ECO:0000256" key="1">
    <source>
        <dbReference type="ARBA" id="ARBA00006484"/>
    </source>
</evidence>
<dbReference type="FunFam" id="3.40.50.720:FF:000084">
    <property type="entry name" value="Short-chain dehydrogenase reductase"/>
    <property type="match status" value="1"/>
</dbReference>
<dbReference type="Pfam" id="PF13561">
    <property type="entry name" value="adh_short_C2"/>
    <property type="match status" value="1"/>
</dbReference>
<dbReference type="KEGG" id="bacg:D2962_01200"/>
<dbReference type="PRINTS" id="PR00080">
    <property type="entry name" value="SDRFAMILY"/>
</dbReference>
<dbReference type="CDD" id="cd05233">
    <property type="entry name" value="SDR_c"/>
    <property type="match status" value="1"/>
</dbReference>